<protein>
    <submittedName>
        <fullName evidence="1">Uncharacterized protein</fullName>
    </submittedName>
</protein>
<accession>A0A2P8HHT0</accession>
<name>A0A2P8HHT0_9BACI</name>
<dbReference type="Proteomes" id="UP000242310">
    <property type="component" value="Unassembled WGS sequence"/>
</dbReference>
<dbReference type="EMBL" id="PYAV01000006">
    <property type="protein sequence ID" value="PSL45749.1"/>
    <property type="molecule type" value="Genomic_DNA"/>
</dbReference>
<evidence type="ECO:0000313" key="1">
    <source>
        <dbReference type="EMBL" id="PSL45749.1"/>
    </source>
</evidence>
<gene>
    <name evidence="1" type="ORF">B0H94_1064</name>
</gene>
<dbReference type="AlphaFoldDB" id="A0A2P8HHT0"/>
<sequence length="53" mass="6383">MLLTSEDKRHLLKVLAKDRARFWSSPKDRKKSAELYEKIEQTLRNENTNKDHN</sequence>
<proteinExistence type="predicted"/>
<organism evidence="1 2">
    <name type="scientific">Salsuginibacillus halophilus</name>
    <dbReference type="NCBI Taxonomy" id="517424"/>
    <lineage>
        <taxon>Bacteria</taxon>
        <taxon>Bacillati</taxon>
        <taxon>Bacillota</taxon>
        <taxon>Bacilli</taxon>
        <taxon>Bacillales</taxon>
        <taxon>Bacillaceae</taxon>
        <taxon>Salsuginibacillus</taxon>
    </lineage>
</organism>
<keyword evidence="2" id="KW-1185">Reference proteome</keyword>
<evidence type="ECO:0000313" key="2">
    <source>
        <dbReference type="Proteomes" id="UP000242310"/>
    </source>
</evidence>
<comment type="caution">
    <text evidence="1">The sequence shown here is derived from an EMBL/GenBank/DDBJ whole genome shotgun (WGS) entry which is preliminary data.</text>
</comment>
<reference evidence="1 2" key="1">
    <citation type="submission" date="2018-03" db="EMBL/GenBank/DDBJ databases">
        <title>Genomic Encyclopedia of Type Strains, Phase III (KMG-III): the genomes of soil and plant-associated and newly described type strains.</title>
        <authorList>
            <person name="Whitman W."/>
        </authorList>
    </citation>
    <scope>NUCLEOTIDE SEQUENCE [LARGE SCALE GENOMIC DNA]</scope>
    <source>
        <strain evidence="1 2">CGMCC 1.07653</strain>
    </source>
</reference>
<dbReference type="RefSeq" id="WP_181315291.1">
    <property type="nucleotide sequence ID" value="NZ_PYAV01000006.1"/>
</dbReference>